<evidence type="ECO:0000256" key="10">
    <source>
        <dbReference type="ARBA" id="ARBA00033771"/>
    </source>
</evidence>
<dbReference type="Pfam" id="PF04261">
    <property type="entry name" value="Dyp_perox_N"/>
    <property type="match status" value="1"/>
</dbReference>
<keyword evidence="9" id="KW-0456">Lyase</keyword>
<dbReference type="RefSeq" id="WP_343805496.1">
    <property type="nucleotide sequence ID" value="NZ_BAAADE010000003.1"/>
</dbReference>
<dbReference type="Pfam" id="PF20628">
    <property type="entry name" value="Dyp_perox_C"/>
    <property type="match status" value="1"/>
</dbReference>
<comment type="similarity">
    <text evidence="2">Belongs to the DyP-type peroxidase family. EfeB subfamily.</text>
</comment>
<dbReference type="InterPro" id="IPR048327">
    <property type="entry name" value="Dyp_perox_N"/>
</dbReference>
<dbReference type="InterPro" id="IPR048328">
    <property type="entry name" value="Dyp_perox_C"/>
</dbReference>
<comment type="catalytic activity">
    <reaction evidence="12">
        <text>heme b + 2 H(+) = protoporphyrin IX + Fe(2+)</text>
        <dbReference type="Rhea" id="RHEA:22584"/>
        <dbReference type="ChEBI" id="CHEBI:15378"/>
        <dbReference type="ChEBI" id="CHEBI:29033"/>
        <dbReference type="ChEBI" id="CHEBI:57306"/>
        <dbReference type="ChEBI" id="CHEBI:60344"/>
        <dbReference type="EC" id="4.98.1.1"/>
    </reaction>
    <physiologicalReaction direction="left-to-right" evidence="12">
        <dbReference type="Rhea" id="RHEA:22585"/>
    </physiologicalReaction>
</comment>
<evidence type="ECO:0000256" key="2">
    <source>
        <dbReference type="ARBA" id="ARBA00005365"/>
    </source>
</evidence>
<dbReference type="InterPro" id="IPR011008">
    <property type="entry name" value="Dimeric_a/b-barrel"/>
</dbReference>
<dbReference type="PROSITE" id="PS51318">
    <property type="entry name" value="TAT"/>
    <property type="match status" value="1"/>
</dbReference>
<keyword evidence="8 13" id="KW-0408">Iron</keyword>
<dbReference type="SUPFAM" id="SSF54909">
    <property type="entry name" value="Dimeric alpha+beta barrel"/>
    <property type="match status" value="1"/>
</dbReference>
<evidence type="ECO:0000256" key="13">
    <source>
        <dbReference type="RuleBase" id="RU365017"/>
    </source>
</evidence>
<feature type="domain" description="Dyp-type peroxidase N-terminal" evidence="15">
    <location>
        <begin position="67"/>
        <end position="217"/>
    </location>
</feature>
<evidence type="ECO:0000256" key="4">
    <source>
        <dbReference type="ARBA" id="ARBA00022617"/>
    </source>
</evidence>
<evidence type="ECO:0000259" key="16">
    <source>
        <dbReference type="Pfam" id="PF20628"/>
    </source>
</evidence>
<organism evidence="17 18">
    <name type="scientific">Paenochrobactrum glaciei</name>
    <dbReference type="NCBI Taxonomy" id="486407"/>
    <lineage>
        <taxon>Bacteria</taxon>
        <taxon>Pseudomonadati</taxon>
        <taxon>Pseudomonadota</taxon>
        <taxon>Alphaproteobacteria</taxon>
        <taxon>Hyphomicrobiales</taxon>
        <taxon>Brucellaceae</taxon>
        <taxon>Paenochrobactrum</taxon>
    </lineage>
</organism>
<evidence type="ECO:0000256" key="14">
    <source>
        <dbReference type="SAM" id="MobiDB-lite"/>
    </source>
</evidence>
<keyword evidence="4 13" id="KW-0349">Heme</keyword>
<feature type="compositionally biased region" description="Basic and acidic residues" evidence="14">
    <location>
        <begin position="311"/>
        <end position="323"/>
    </location>
</feature>
<comment type="subcellular location">
    <subcellularLocation>
        <location evidence="1">Cell envelope</location>
    </subcellularLocation>
</comment>
<dbReference type="InterPro" id="IPR006313">
    <property type="entry name" value="EfeB/EfeN"/>
</dbReference>
<keyword evidence="6 13" id="KW-0732">Signal</keyword>
<dbReference type="PANTHER" id="PTHR30521">
    <property type="entry name" value="DEFERROCHELATASE/PEROXIDASE"/>
    <property type="match status" value="1"/>
</dbReference>
<dbReference type="InterPro" id="IPR006311">
    <property type="entry name" value="TAT_signal"/>
</dbReference>
<dbReference type="NCBIfam" id="TIGR01412">
    <property type="entry name" value="tat_substr_1"/>
    <property type="match status" value="1"/>
</dbReference>
<accession>A0ABN1G8K0</accession>
<dbReference type="PROSITE" id="PS51404">
    <property type="entry name" value="DYP_PEROXIDASE"/>
    <property type="match status" value="1"/>
</dbReference>
<evidence type="ECO:0000313" key="18">
    <source>
        <dbReference type="Proteomes" id="UP001424441"/>
    </source>
</evidence>
<dbReference type="InterPro" id="IPR006314">
    <property type="entry name" value="Dyp_peroxidase"/>
</dbReference>
<evidence type="ECO:0000256" key="5">
    <source>
        <dbReference type="ARBA" id="ARBA00022723"/>
    </source>
</evidence>
<feature type="signal peptide" evidence="13">
    <location>
        <begin position="1"/>
        <end position="35"/>
    </location>
</feature>
<evidence type="ECO:0000256" key="7">
    <source>
        <dbReference type="ARBA" id="ARBA00023002"/>
    </source>
</evidence>
<protein>
    <recommendedName>
        <fullName evidence="10 13">Deferrochelatase</fullName>
        <ecNumber evidence="13">1.11.1.-</ecNumber>
    </recommendedName>
    <alternativeName>
        <fullName evidence="11 13">Peroxidase EfeB</fullName>
    </alternativeName>
</protein>
<evidence type="ECO:0000256" key="12">
    <source>
        <dbReference type="ARBA" id="ARBA00048856"/>
    </source>
</evidence>
<gene>
    <name evidence="17" type="primary">efeB</name>
    <name evidence="17" type="ORF">GCM10008943_22250</name>
</gene>
<dbReference type="PANTHER" id="PTHR30521:SF4">
    <property type="entry name" value="DEFERROCHELATASE"/>
    <property type="match status" value="1"/>
</dbReference>
<evidence type="ECO:0000256" key="9">
    <source>
        <dbReference type="ARBA" id="ARBA00023239"/>
    </source>
</evidence>
<evidence type="ECO:0000256" key="1">
    <source>
        <dbReference type="ARBA" id="ARBA00004196"/>
    </source>
</evidence>
<evidence type="ECO:0000259" key="15">
    <source>
        <dbReference type="Pfam" id="PF04261"/>
    </source>
</evidence>
<dbReference type="NCBIfam" id="TIGR01413">
    <property type="entry name" value="Dyp_perox_fam"/>
    <property type="match status" value="1"/>
</dbReference>
<feature type="region of interest" description="Disordered" evidence="14">
    <location>
        <begin position="302"/>
        <end position="323"/>
    </location>
</feature>
<name>A0ABN1G8K0_9HYPH</name>
<evidence type="ECO:0000313" key="17">
    <source>
        <dbReference type="EMBL" id="GAA0606186.1"/>
    </source>
</evidence>
<comment type="cofactor">
    <cofactor evidence="13">
        <name>heme b</name>
        <dbReference type="ChEBI" id="CHEBI:60344"/>
    </cofactor>
    <text evidence="13">Binds 1 heme b (iron(II)-protoporphyrin IX) group non-covalently per subunit.</text>
</comment>
<evidence type="ECO:0000256" key="11">
    <source>
        <dbReference type="ARBA" id="ARBA00033775"/>
    </source>
</evidence>
<feature type="chain" id="PRO_5044988760" description="Deferrochelatase" evidence="13">
    <location>
        <begin position="36"/>
        <end position="436"/>
    </location>
</feature>
<comment type="caution">
    <text evidence="17">The sequence shown here is derived from an EMBL/GenBank/DDBJ whole genome shotgun (WGS) entry which is preliminary data.</text>
</comment>
<evidence type="ECO:0000256" key="3">
    <source>
        <dbReference type="ARBA" id="ARBA00022559"/>
    </source>
</evidence>
<dbReference type="Proteomes" id="UP001424441">
    <property type="component" value="Unassembled WGS sequence"/>
</dbReference>
<evidence type="ECO:0000256" key="6">
    <source>
        <dbReference type="ARBA" id="ARBA00022729"/>
    </source>
</evidence>
<keyword evidence="5 13" id="KW-0479">Metal-binding</keyword>
<dbReference type="EC" id="1.11.1.-" evidence="13"/>
<keyword evidence="3 13" id="KW-0575">Peroxidase</keyword>
<keyword evidence="7 13" id="KW-0560">Oxidoreductase</keyword>
<reference evidence="17 18" key="1">
    <citation type="journal article" date="2019" name="Int. J. Syst. Evol. Microbiol.">
        <title>The Global Catalogue of Microorganisms (GCM) 10K type strain sequencing project: providing services to taxonomists for standard genome sequencing and annotation.</title>
        <authorList>
            <consortium name="The Broad Institute Genomics Platform"/>
            <consortium name="The Broad Institute Genome Sequencing Center for Infectious Disease"/>
            <person name="Wu L."/>
            <person name="Ma J."/>
        </authorList>
    </citation>
    <scope>NUCLEOTIDE SEQUENCE [LARGE SCALE GENOMIC DNA]</scope>
    <source>
        <strain evidence="17 18">JCM 15115</strain>
    </source>
</reference>
<evidence type="ECO:0000256" key="8">
    <source>
        <dbReference type="ARBA" id="ARBA00023004"/>
    </source>
</evidence>
<dbReference type="EMBL" id="BAAADE010000003">
    <property type="protein sequence ID" value="GAA0606186.1"/>
    <property type="molecule type" value="Genomic_DNA"/>
</dbReference>
<sequence>MTNQPLNKNAANRRTVLKTLGLALGGSVTSGFAHATPSAAPLEHHVTDAPVSANGFHQSQPFYGRYQSGIINARPAHGMIAAFDVLVKSPDDLERLFKALTQRIVFLMQGGTPPDLDPKLPPADSGILGPEIRPDNLTITVGLGSSLFTEHDWLAAHKPKLLQRMTKFQNDALVADLCHGDLSLQFCANTPDTIIHALRDILKTMSDQLYLRWKQEGNVPVIPPSPTGEVESARNFLGFRDGSANPDAGDNQLMDQLVWVGENNAEPDWALNGSYQAVRIIRNFVERWDRTPLQEQEQIIGRKKASGAPLDGEKESQVPDYTKDQDGAVTPLDAHIRLANDHSHAAQKNLMLRRPFNYSNGVTKSGQLDQGLLFICYQADLEQGFITVQRRLDGEPLEEYIKPVGGGYYYILPGAVDTQDCLGRSLVEAVRKTQKL</sequence>
<feature type="domain" description="Dyp-type peroxidase C-terminal" evidence="16">
    <location>
        <begin position="233"/>
        <end position="414"/>
    </location>
</feature>
<keyword evidence="18" id="KW-1185">Reference proteome</keyword>
<proteinExistence type="inferred from homology"/>
<comment type="function">
    <text evidence="13">Involved in the recovery of exogenous heme iron. Extracts iron from heme while preserving the protoporphyrin ring intact.</text>
</comment>